<dbReference type="InterPro" id="IPR007219">
    <property type="entry name" value="XnlR_reg_dom"/>
</dbReference>
<dbReference type="GO" id="GO:0006351">
    <property type="term" value="P:DNA-templated transcription"/>
    <property type="evidence" value="ECO:0007669"/>
    <property type="project" value="InterPro"/>
</dbReference>
<gene>
    <name evidence="8" type="ORF">BDW42DRAFT_201608</name>
</gene>
<dbReference type="PROSITE" id="PS00463">
    <property type="entry name" value="ZN2_CY6_FUNGAL_1"/>
    <property type="match status" value="1"/>
</dbReference>
<dbReference type="GO" id="GO:0009893">
    <property type="term" value="P:positive regulation of metabolic process"/>
    <property type="evidence" value="ECO:0007669"/>
    <property type="project" value="UniProtKB-ARBA"/>
</dbReference>
<dbReference type="CDD" id="cd00067">
    <property type="entry name" value="GAL4"/>
    <property type="match status" value="1"/>
</dbReference>
<accession>A0A2J5HQY7</accession>
<sequence>MSDPSRPPHLPYNPYDTASVPEFSEHEAGFSDWSPSNLPFGPNYEGIPGFPAETSAAASRNISGDRSLNTKVAIPRSTHASNWTSSGRVSRACENCREQKAKCSGHRPTCQRCQEAGIRCSYGDRKREKTAKCVVQTCTRQIQAYEALLREIVPKLDSQTAQHVEGIVNEKHVVERDQSFSGEKDSTLPTAATSTKVARASSPGSASGALDYTNEDFNRDEKVQAMGFVGEHSEIAWMYRLKQMLERRIPLSPEGLDRYSLASVNYFVDETGVPVLDDVDITDRPPQAVADYLADIYFEVVHSSFPIIGKVIFLKQLNSFYTGPFMRPGRRWLAILHLIFAIAAKFSHYLQERTDDTPDDSLSYFSRAWKLSNNEISLLDHPNLQQVQVEGLTSFYLLLTGQVNRSWRLCGLSMRSAVTMGLNLRSESNSIAPISKETRYRVWWSLYMLDSLLCVMTGRPPNSSDDFCTTPLPLPFREEDFLEERVALLIEDHDARNLFMDTLLCRGPGKSTMEGATTPDTMGHPLTHLGRQCEQLASTAMESLTPNTSLYFLYLVDLALTMRESIDTIYAPGAARKSWREIETAIAVLNGKVDAWHSRLSPAYHFTQGTPGLEQQRTSLAFHFYSTKILISQPCLSRLTRNGPGAETSGSFCDTMADVCVNAAGQVIELFPELPDPTWVYHVSPWWCILHFLTQSLTVLLIELLLRLKAGTVKHQTILEQVCKVTRWLSQLSTKDLYYQRAWLVCKGLYTQQAGDQGTRSFADKEQN</sequence>
<dbReference type="PANTHER" id="PTHR47654">
    <property type="entry name" value="ZN(II)2CYS6 TRANSCRIPTION FACTOR (EUROFUNG)-RELATED"/>
    <property type="match status" value="1"/>
</dbReference>
<keyword evidence="1" id="KW-0479">Metal-binding</keyword>
<dbReference type="SUPFAM" id="SSF57701">
    <property type="entry name" value="Zn2/Cys6 DNA-binding domain"/>
    <property type="match status" value="1"/>
</dbReference>
<dbReference type="Pfam" id="PF00172">
    <property type="entry name" value="Zn_clus"/>
    <property type="match status" value="1"/>
</dbReference>
<dbReference type="GO" id="GO:0000981">
    <property type="term" value="F:DNA-binding transcription factor activity, RNA polymerase II-specific"/>
    <property type="evidence" value="ECO:0007669"/>
    <property type="project" value="InterPro"/>
</dbReference>
<feature type="compositionally biased region" description="Pro residues" evidence="6">
    <location>
        <begin position="1"/>
        <end position="11"/>
    </location>
</feature>
<dbReference type="PROSITE" id="PS50048">
    <property type="entry name" value="ZN2_CY6_FUNGAL_2"/>
    <property type="match status" value="1"/>
</dbReference>
<proteinExistence type="predicted"/>
<feature type="region of interest" description="Disordered" evidence="6">
    <location>
        <begin position="178"/>
        <end position="207"/>
    </location>
</feature>
<keyword evidence="5" id="KW-0539">Nucleus</keyword>
<evidence type="ECO:0000313" key="8">
    <source>
        <dbReference type="EMBL" id="PLN79587.1"/>
    </source>
</evidence>
<protein>
    <submittedName>
        <fullName evidence="8">Putative C6 transcription factor</fullName>
    </submittedName>
</protein>
<dbReference type="InterPro" id="IPR036864">
    <property type="entry name" value="Zn2-C6_fun-type_DNA-bd_sf"/>
</dbReference>
<keyword evidence="9" id="KW-1185">Reference proteome</keyword>
<dbReference type="OrthoDB" id="5296287at2759"/>
<dbReference type="AlphaFoldDB" id="A0A2J5HQY7"/>
<keyword evidence="4" id="KW-0804">Transcription</keyword>
<feature type="compositionally biased region" description="Low complexity" evidence="6">
    <location>
        <begin position="198"/>
        <end position="207"/>
    </location>
</feature>
<dbReference type="GO" id="GO:0003677">
    <property type="term" value="F:DNA binding"/>
    <property type="evidence" value="ECO:0007669"/>
    <property type="project" value="UniProtKB-KW"/>
</dbReference>
<dbReference type="Proteomes" id="UP000235023">
    <property type="component" value="Unassembled WGS sequence"/>
</dbReference>
<dbReference type="SMART" id="SM00906">
    <property type="entry name" value="Fungal_trans"/>
    <property type="match status" value="1"/>
</dbReference>
<feature type="domain" description="Zn(2)-C6 fungal-type" evidence="7">
    <location>
        <begin position="92"/>
        <end position="122"/>
    </location>
</feature>
<evidence type="ECO:0000256" key="4">
    <source>
        <dbReference type="ARBA" id="ARBA00023163"/>
    </source>
</evidence>
<dbReference type="PANTHER" id="PTHR47654:SF1">
    <property type="entry name" value="ZN(II)2CYS6 TRANSCRIPTION FACTOR (EUROFUNG)"/>
    <property type="match status" value="1"/>
</dbReference>
<dbReference type="SMART" id="SM00066">
    <property type="entry name" value="GAL4"/>
    <property type="match status" value="1"/>
</dbReference>
<evidence type="ECO:0000256" key="3">
    <source>
        <dbReference type="ARBA" id="ARBA00023125"/>
    </source>
</evidence>
<evidence type="ECO:0000256" key="1">
    <source>
        <dbReference type="ARBA" id="ARBA00022723"/>
    </source>
</evidence>
<evidence type="ECO:0000259" key="7">
    <source>
        <dbReference type="PROSITE" id="PS50048"/>
    </source>
</evidence>
<dbReference type="EMBL" id="KZ559558">
    <property type="protein sequence ID" value="PLN79587.1"/>
    <property type="molecule type" value="Genomic_DNA"/>
</dbReference>
<keyword evidence="3" id="KW-0238">DNA-binding</keyword>
<name>A0A2J5HQY7_9EURO</name>
<reference evidence="9" key="1">
    <citation type="submission" date="2017-12" db="EMBL/GenBank/DDBJ databases">
        <authorList>
            <consortium name="DOE Joint Genome Institute"/>
            <person name="Mondo S.J."/>
            <person name="Kjaerbolling I."/>
            <person name="Vesth T.C."/>
            <person name="Frisvad J.C."/>
            <person name="Nybo J.L."/>
            <person name="Theobald S."/>
            <person name="Kuo A."/>
            <person name="Bowyer P."/>
            <person name="Matsuda Y."/>
            <person name="Lyhne E.K."/>
            <person name="Kogle M.E."/>
            <person name="Clum A."/>
            <person name="Lipzen A."/>
            <person name="Salamov A."/>
            <person name="Ngan C.Y."/>
            <person name="Daum C."/>
            <person name="Chiniquy J."/>
            <person name="Barry K."/>
            <person name="LaButti K."/>
            <person name="Haridas S."/>
            <person name="Simmons B.A."/>
            <person name="Magnuson J.K."/>
            <person name="Mortensen U.H."/>
            <person name="Larsen T.O."/>
            <person name="Grigoriev I.V."/>
            <person name="Baker S.E."/>
            <person name="Andersen M.R."/>
            <person name="Nordberg H.P."/>
            <person name="Cantor M.N."/>
            <person name="Hua S.X."/>
        </authorList>
    </citation>
    <scope>NUCLEOTIDE SEQUENCE [LARGE SCALE GENOMIC DNA]</scope>
    <source>
        <strain evidence="9">IBT 19404</strain>
    </source>
</reference>
<organism evidence="8 9">
    <name type="scientific">Aspergillus taichungensis</name>
    <dbReference type="NCBI Taxonomy" id="482145"/>
    <lineage>
        <taxon>Eukaryota</taxon>
        <taxon>Fungi</taxon>
        <taxon>Dikarya</taxon>
        <taxon>Ascomycota</taxon>
        <taxon>Pezizomycotina</taxon>
        <taxon>Eurotiomycetes</taxon>
        <taxon>Eurotiomycetidae</taxon>
        <taxon>Eurotiales</taxon>
        <taxon>Aspergillaceae</taxon>
        <taxon>Aspergillus</taxon>
        <taxon>Aspergillus subgen. Circumdati</taxon>
    </lineage>
</organism>
<dbReference type="Gene3D" id="4.10.240.10">
    <property type="entry name" value="Zn(2)-C6 fungal-type DNA-binding domain"/>
    <property type="match status" value="1"/>
</dbReference>
<dbReference type="GO" id="GO:0008270">
    <property type="term" value="F:zinc ion binding"/>
    <property type="evidence" value="ECO:0007669"/>
    <property type="project" value="InterPro"/>
</dbReference>
<feature type="region of interest" description="Disordered" evidence="6">
    <location>
        <begin position="1"/>
        <end position="35"/>
    </location>
</feature>
<dbReference type="InterPro" id="IPR053230">
    <property type="entry name" value="Trans_reg_galc"/>
</dbReference>
<feature type="compositionally biased region" description="Polar residues" evidence="6">
    <location>
        <begin position="187"/>
        <end position="196"/>
    </location>
</feature>
<evidence type="ECO:0000256" key="5">
    <source>
        <dbReference type="ARBA" id="ARBA00023242"/>
    </source>
</evidence>
<dbReference type="CDD" id="cd12148">
    <property type="entry name" value="fungal_TF_MHR"/>
    <property type="match status" value="1"/>
</dbReference>
<evidence type="ECO:0000313" key="9">
    <source>
        <dbReference type="Proteomes" id="UP000235023"/>
    </source>
</evidence>
<dbReference type="Pfam" id="PF04082">
    <property type="entry name" value="Fungal_trans"/>
    <property type="match status" value="1"/>
</dbReference>
<dbReference type="InterPro" id="IPR001138">
    <property type="entry name" value="Zn2Cys6_DnaBD"/>
</dbReference>
<dbReference type="PRINTS" id="PR00755">
    <property type="entry name" value="AFLATOXINBRP"/>
</dbReference>
<evidence type="ECO:0000256" key="6">
    <source>
        <dbReference type="SAM" id="MobiDB-lite"/>
    </source>
</evidence>
<evidence type="ECO:0000256" key="2">
    <source>
        <dbReference type="ARBA" id="ARBA00023015"/>
    </source>
</evidence>
<keyword evidence="2" id="KW-0805">Transcription regulation</keyword>